<accession>A0A200R325</accession>
<dbReference type="AlphaFoldDB" id="A0A200R325"/>
<evidence type="ECO:0000313" key="2">
    <source>
        <dbReference type="Proteomes" id="UP000195402"/>
    </source>
</evidence>
<proteinExistence type="predicted"/>
<dbReference type="Proteomes" id="UP000195402">
    <property type="component" value="Unassembled WGS sequence"/>
</dbReference>
<dbReference type="PANTHER" id="PTHR31917:SF148">
    <property type="entry name" value="DUF724 DOMAIN-CONTAINING PROTEIN 2"/>
    <property type="match status" value="1"/>
</dbReference>
<evidence type="ECO:0000313" key="1">
    <source>
        <dbReference type="EMBL" id="OVA17112.1"/>
    </source>
</evidence>
<dbReference type="STRING" id="56857.A0A200R325"/>
<organism evidence="1 2">
    <name type="scientific">Macleaya cordata</name>
    <name type="common">Five-seeded plume-poppy</name>
    <name type="synonym">Bocconia cordata</name>
    <dbReference type="NCBI Taxonomy" id="56857"/>
    <lineage>
        <taxon>Eukaryota</taxon>
        <taxon>Viridiplantae</taxon>
        <taxon>Streptophyta</taxon>
        <taxon>Embryophyta</taxon>
        <taxon>Tracheophyta</taxon>
        <taxon>Spermatophyta</taxon>
        <taxon>Magnoliopsida</taxon>
        <taxon>Ranunculales</taxon>
        <taxon>Papaveraceae</taxon>
        <taxon>Papaveroideae</taxon>
        <taxon>Macleaya</taxon>
    </lineage>
</organism>
<dbReference type="OrthoDB" id="938602at2759"/>
<protein>
    <recommendedName>
        <fullName evidence="3">Agenet-like domain</fullName>
    </recommendedName>
</protein>
<name>A0A200R325_MACCD</name>
<reference evidence="1 2" key="1">
    <citation type="journal article" date="2017" name="Mol. Plant">
        <title>The Genome of Medicinal Plant Macleaya cordata Provides New Insights into Benzylisoquinoline Alkaloids Metabolism.</title>
        <authorList>
            <person name="Liu X."/>
            <person name="Liu Y."/>
            <person name="Huang P."/>
            <person name="Ma Y."/>
            <person name="Qing Z."/>
            <person name="Tang Q."/>
            <person name="Cao H."/>
            <person name="Cheng P."/>
            <person name="Zheng Y."/>
            <person name="Yuan Z."/>
            <person name="Zhou Y."/>
            <person name="Liu J."/>
            <person name="Tang Z."/>
            <person name="Zhuo Y."/>
            <person name="Zhang Y."/>
            <person name="Yu L."/>
            <person name="Huang J."/>
            <person name="Yang P."/>
            <person name="Peng Q."/>
            <person name="Zhang J."/>
            <person name="Jiang W."/>
            <person name="Zhang Z."/>
            <person name="Lin K."/>
            <person name="Ro D.K."/>
            <person name="Chen X."/>
            <person name="Xiong X."/>
            <person name="Shang Y."/>
            <person name="Huang S."/>
            <person name="Zeng J."/>
        </authorList>
    </citation>
    <scope>NUCLEOTIDE SEQUENCE [LARGE SCALE GENOMIC DNA]</scope>
    <source>
        <strain evidence="2">cv. BLH2017</strain>
        <tissue evidence="1">Root</tissue>
    </source>
</reference>
<sequence>MKILEFSRGDSVVVRHRHKGFWGGFLTYFDAIIVKQVGNYGYVIDYYNNEMGRFITDVVENTDVRPPPREIFVSNFDLFDMVDGLDKDGYWKSGTITSTDPSGSIYYVLLDITKETIGFLFSQLRVHQEWDWDNCKWLPSQSKFVSRIRSSKQGTKGSSYAFWV</sequence>
<dbReference type="EMBL" id="MVGT01000453">
    <property type="protein sequence ID" value="OVA17112.1"/>
    <property type="molecule type" value="Genomic_DNA"/>
</dbReference>
<dbReference type="InParanoid" id="A0A200R325"/>
<comment type="caution">
    <text evidence="1">The sequence shown here is derived from an EMBL/GenBank/DDBJ whole genome shotgun (WGS) entry which is preliminary data.</text>
</comment>
<evidence type="ECO:0008006" key="3">
    <source>
        <dbReference type="Google" id="ProtNLM"/>
    </source>
</evidence>
<keyword evidence="2" id="KW-1185">Reference proteome</keyword>
<dbReference type="PANTHER" id="PTHR31917">
    <property type="entry name" value="AGENET DOMAIN-CONTAINING PROTEIN-RELATED"/>
    <property type="match status" value="1"/>
</dbReference>
<gene>
    <name evidence="1" type="ORF">BVC80_7879g1</name>
</gene>